<protein>
    <recommendedName>
        <fullName evidence="3">CBM20 domain-containing protein</fullName>
    </recommendedName>
</protein>
<dbReference type="EMBL" id="MLJW01000033">
    <property type="protein sequence ID" value="OIR08188.1"/>
    <property type="molecule type" value="Genomic_DNA"/>
</dbReference>
<reference evidence="2" key="1">
    <citation type="submission" date="2016-10" db="EMBL/GenBank/DDBJ databases">
        <title>Sequence of Gallionella enrichment culture.</title>
        <authorList>
            <person name="Poehlein A."/>
            <person name="Muehling M."/>
            <person name="Daniel R."/>
        </authorList>
    </citation>
    <scope>NUCLEOTIDE SEQUENCE</scope>
</reference>
<feature type="region of interest" description="Disordered" evidence="1">
    <location>
        <begin position="1"/>
        <end position="57"/>
    </location>
</feature>
<gene>
    <name evidence="2" type="ORF">GALL_96900</name>
</gene>
<evidence type="ECO:0000256" key="1">
    <source>
        <dbReference type="SAM" id="MobiDB-lite"/>
    </source>
</evidence>
<evidence type="ECO:0000313" key="2">
    <source>
        <dbReference type="EMBL" id="OIR08188.1"/>
    </source>
</evidence>
<organism evidence="2">
    <name type="scientific">mine drainage metagenome</name>
    <dbReference type="NCBI Taxonomy" id="410659"/>
    <lineage>
        <taxon>unclassified sequences</taxon>
        <taxon>metagenomes</taxon>
        <taxon>ecological metagenomes</taxon>
    </lineage>
</organism>
<sequence length="151" mass="15745">MKKTPGKAPKTPTKAKTAPVSAKSVEAKPTASAKTAASKVTKAKSVEKPARQAPAAPVVKIPAPEEVVPTTIVAQVDVGFGNQLFVRGEGAGLSWEKGLAMDNVAADRWQIVLKDSTAPIVFKFLVNDLTWSTGDDYLAAPGGTATFVPVF</sequence>
<name>A0A1J5T2W5_9ZZZZ</name>
<accession>A0A1J5T2W5</accession>
<feature type="compositionally biased region" description="Low complexity" evidence="1">
    <location>
        <begin position="1"/>
        <end position="40"/>
    </location>
</feature>
<comment type="caution">
    <text evidence="2">The sequence shown here is derived from an EMBL/GenBank/DDBJ whole genome shotgun (WGS) entry which is preliminary data.</text>
</comment>
<proteinExistence type="predicted"/>
<evidence type="ECO:0008006" key="3">
    <source>
        <dbReference type="Google" id="ProtNLM"/>
    </source>
</evidence>
<dbReference type="AlphaFoldDB" id="A0A1J5T2W5"/>